<evidence type="ECO:0000256" key="1">
    <source>
        <dbReference type="ARBA" id="ARBA00004496"/>
    </source>
</evidence>
<dbReference type="Gene3D" id="1.10.3890.10">
    <property type="entry name" value="HflD-like"/>
    <property type="match status" value="1"/>
</dbReference>
<dbReference type="OrthoDB" id="10263117at2759"/>
<dbReference type="PANTHER" id="PTHR38100:SF1">
    <property type="entry name" value="HIGH FREQUENCY LYSOGENIZATION PROTEIN HFLD"/>
    <property type="match status" value="1"/>
</dbReference>
<comment type="subcellular location">
    <subcellularLocation>
        <location evidence="1">Cytoplasm</location>
    </subcellularLocation>
</comment>
<dbReference type="NCBIfam" id="NF001246">
    <property type="entry name" value="PRK00218.1-2"/>
    <property type="match status" value="1"/>
</dbReference>
<dbReference type="Proteomes" id="UP000237438">
    <property type="component" value="Unassembled WGS sequence"/>
</dbReference>
<dbReference type="STRING" id="225359.A0A2S4PI61"/>
<keyword evidence="4" id="KW-0472">Membrane</keyword>
<dbReference type="SUPFAM" id="SSF101322">
    <property type="entry name" value="YcfC-like"/>
    <property type="match status" value="1"/>
</dbReference>
<dbReference type="EMBL" id="PEDP01008937">
    <property type="protein sequence ID" value="POS81720.1"/>
    <property type="molecule type" value="Genomic_DNA"/>
</dbReference>
<feature type="non-terminal residue" evidence="5">
    <location>
        <position position="250"/>
    </location>
</feature>
<evidence type="ECO:0000313" key="5">
    <source>
        <dbReference type="EMBL" id="POS81720.1"/>
    </source>
</evidence>
<reference evidence="5 6" key="1">
    <citation type="submission" date="2017-10" db="EMBL/GenBank/DDBJ databases">
        <title>Development of genomic resources for the powdery mildew, Erysiphe pulchra.</title>
        <authorList>
            <person name="Wadl P.A."/>
            <person name="Mack B.M."/>
            <person name="Moore G."/>
            <person name="Beltz S.B."/>
        </authorList>
    </citation>
    <scope>NUCLEOTIDE SEQUENCE [LARGE SCALE GENOMIC DNA]</scope>
    <source>
        <strain evidence="5">Cflorida</strain>
    </source>
</reference>
<accession>A0A2S4PI61</accession>
<dbReference type="AlphaFoldDB" id="A0A2S4PI61"/>
<dbReference type="InterPro" id="IPR035932">
    <property type="entry name" value="HflD-like_sf"/>
</dbReference>
<evidence type="ECO:0000256" key="3">
    <source>
        <dbReference type="ARBA" id="ARBA00022490"/>
    </source>
</evidence>
<keyword evidence="6" id="KW-1185">Reference proteome</keyword>
<gene>
    <name evidence="5" type="ORF">EPUL_005912</name>
</gene>
<dbReference type="Pfam" id="PF04356">
    <property type="entry name" value="DUF489"/>
    <property type="match status" value="1"/>
</dbReference>
<evidence type="ECO:0000313" key="6">
    <source>
        <dbReference type="Proteomes" id="UP000237438"/>
    </source>
</evidence>
<organism evidence="5 6">
    <name type="scientific">Erysiphe pulchra</name>
    <dbReference type="NCBI Taxonomy" id="225359"/>
    <lineage>
        <taxon>Eukaryota</taxon>
        <taxon>Fungi</taxon>
        <taxon>Dikarya</taxon>
        <taxon>Ascomycota</taxon>
        <taxon>Pezizomycotina</taxon>
        <taxon>Leotiomycetes</taxon>
        <taxon>Erysiphales</taxon>
        <taxon>Erysiphaceae</taxon>
        <taxon>Erysiphe</taxon>
    </lineage>
</organism>
<sequence>MCQSALLVQQLAYQSTCEEQPFRILLHSLLDLKPTSVQAVYSNALVNLKIGLETLQKILNVSVGEERGAELARYTLGLMVLERKLNRNHYAQNKLSRCIGALQPKLLNLDILSETIVSAIAHIYVDVISPLGLRIQVTGVPTILQNSQIQDKVRAVLLAGIRFAVLWKQVGGGRLQLMFSRRRLEFGLLRFRVQVEVRWLQKLASCTEIKELPEFDDNTQSYLNAIITNFSIEDAEHIKNIERTTNHDVK</sequence>
<evidence type="ECO:0000256" key="2">
    <source>
        <dbReference type="ARBA" id="ARBA00022475"/>
    </source>
</evidence>
<dbReference type="GO" id="GO:0005737">
    <property type="term" value="C:cytoplasm"/>
    <property type="evidence" value="ECO:0007669"/>
    <property type="project" value="UniProtKB-SubCell"/>
</dbReference>
<proteinExistence type="predicted"/>
<keyword evidence="2" id="KW-1003">Cell membrane</keyword>
<dbReference type="PANTHER" id="PTHR38100">
    <property type="entry name" value="HIGH FREQUENCY LYSOGENIZATION PROTEIN HFLD"/>
    <property type="match status" value="1"/>
</dbReference>
<evidence type="ECO:0000256" key="4">
    <source>
        <dbReference type="ARBA" id="ARBA00023136"/>
    </source>
</evidence>
<keyword evidence="3" id="KW-0963">Cytoplasm</keyword>
<protein>
    <submittedName>
        <fullName evidence="5">Uncharacterized protein</fullName>
    </submittedName>
</protein>
<name>A0A2S4PI61_9PEZI</name>
<comment type="caution">
    <text evidence="5">The sequence shown here is derived from an EMBL/GenBank/DDBJ whole genome shotgun (WGS) entry which is preliminary data.</text>
</comment>
<dbReference type="InterPro" id="IPR007451">
    <property type="entry name" value="HflD"/>
</dbReference>